<feature type="transmembrane region" description="Helical" evidence="1">
    <location>
        <begin position="21"/>
        <end position="49"/>
    </location>
</feature>
<dbReference type="PANTHER" id="PTHR23028:SF131">
    <property type="entry name" value="BLR2367 PROTEIN"/>
    <property type="match status" value="1"/>
</dbReference>
<feature type="domain" description="Acyltransferase 3" evidence="2">
    <location>
        <begin position="7"/>
        <end position="267"/>
    </location>
</feature>
<feature type="transmembrane region" description="Helical" evidence="1">
    <location>
        <begin position="158"/>
        <end position="177"/>
    </location>
</feature>
<keyword evidence="3" id="KW-0012">Acyltransferase</keyword>
<name>A0A4U9HD48_SERRU</name>
<accession>A0A4U9HD48</accession>
<dbReference type="EMBL" id="LR590463">
    <property type="protein sequence ID" value="VTP61768.1"/>
    <property type="molecule type" value="Genomic_DNA"/>
</dbReference>
<feature type="transmembrane region" description="Helical" evidence="1">
    <location>
        <begin position="227"/>
        <end position="244"/>
    </location>
</feature>
<keyword evidence="3" id="KW-0808">Transferase</keyword>
<feature type="transmembrane region" description="Helical" evidence="1">
    <location>
        <begin position="189"/>
        <end position="206"/>
    </location>
</feature>
<dbReference type="GO" id="GO:0016020">
    <property type="term" value="C:membrane"/>
    <property type="evidence" value="ECO:0007669"/>
    <property type="project" value="TreeGrafter"/>
</dbReference>
<evidence type="ECO:0000313" key="4">
    <source>
        <dbReference type="Proteomes" id="UP000307968"/>
    </source>
</evidence>
<proteinExistence type="predicted"/>
<feature type="transmembrane region" description="Helical" evidence="1">
    <location>
        <begin position="69"/>
        <end position="92"/>
    </location>
</feature>
<dbReference type="InterPro" id="IPR050879">
    <property type="entry name" value="Acyltransferase_3"/>
</dbReference>
<dbReference type="GO" id="GO:0016747">
    <property type="term" value="F:acyltransferase activity, transferring groups other than amino-acyl groups"/>
    <property type="evidence" value="ECO:0007669"/>
    <property type="project" value="InterPro"/>
</dbReference>
<evidence type="ECO:0000313" key="3">
    <source>
        <dbReference type="EMBL" id="VTP61768.1"/>
    </source>
</evidence>
<keyword evidence="1" id="KW-0812">Transmembrane</keyword>
<dbReference type="GO" id="GO:0000271">
    <property type="term" value="P:polysaccharide biosynthetic process"/>
    <property type="evidence" value="ECO:0007669"/>
    <property type="project" value="TreeGrafter"/>
</dbReference>
<dbReference type="InterPro" id="IPR002656">
    <property type="entry name" value="Acyl_transf_3_dom"/>
</dbReference>
<organism evidence="3 4">
    <name type="scientific">Serratia rubidaea</name>
    <name type="common">Serratia marinorubra</name>
    <dbReference type="NCBI Taxonomy" id="61652"/>
    <lineage>
        <taxon>Bacteria</taxon>
        <taxon>Pseudomonadati</taxon>
        <taxon>Pseudomonadota</taxon>
        <taxon>Gammaproteobacteria</taxon>
        <taxon>Enterobacterales</taxon>
        <taxon>Yersiniaceae</taxon>
        <taxon>Serratia</taxon>
    </lineage>
</organism>
<gene>
    <name evidence="3" type="ORF">NCTC12971_02287</name>
</gene>
<protein>
    <submittedName>
        <fullName evidence="3">Acyltransferase family</fullName>
    </submittedName>
</protein>
<feature type="transmembrane region" description="Helical" evidence="1">
    <location>
        <begin position="99"/>
        <end position="120"/>
    </location>
</feature>
<dbReference type="Pfam" id="PF01757">
    <property type="entry name" value="Acyl_transf_3"/>
    <property type="match status" value="1"/>
</dbReference>
<dbReference type="Proteomes" id="UP000307968">
    <property type="component" value="Chromosome"/>
</dbReference>
<dbReference type="AlphaFoldDB" id="A0A4U9HD48"/>
<feature type="transmembrane region" description="Helical" evidence="1">
    <location>
        <begin position="126"/>
        <end position="146"/>
    </location>
</feature>
<evidence type="ECO:0000259" key="2">
    <source>
        <dbReference type="Pfam" id="PF01757"/>
    </source>
</evidence>
<reference evidence="3 4" key="1">
    <citation type="submission" date="2019-05" db="EMBL/GenBank/DDBJ databases">
        <authorList>
            <consortium name="Pathogen Informatics"/>
        </authorList>
    </citation>
    <scope>NUCLEOTIDE SEQUENCE [LARGE SCALE GENOMIC DNA]</scope>
    <source>
        <strain evidence="3 4">NCTC12971</strain>
    </source>
</reference>
<sequence length="289" mass="32726">MISVGEWQIFASSLKKRTIRIYPMYVIFTLITTGILIAIPSLFFSLKYSNSLLLSSLFFIPSQMDNGDVTLILAVAWTLSYEVVFYLIFAIAMIFPRRYGLALICVSLALWSISHTVYQGEYISEYFLSTLPLEFLFGVLLCSVFMHSENGLRVNKPLSYFLVLLSITSILTIPFNFPYDISEFRGNGRFIYFGIPSLILFLALFNTGRPKNPIVSTSIELIGNASYVTYLSHFLTIGVIKFIMKRIEIIQSIPLSIIVIFSCITCTTVGILVHIFVERKVLGFLNSRA</sequence>
<dbReference type="PANTHER" id="PTHR23028">
    <property type="entry name" value="ACETYLTRANSFERASE"/>
    <property type="match status" value="1"/>
</dbReference>
<feature type="transmembrane region" description="Helical" evidence="1">
    <location>
        <begin position="256"/>
        <end position="277"/>
    </location>
</feature>
<keyword evidence="1" id="KW-0472">Membrane</keyword>
<keyword evidence="1" id="KW-1133">Transmembrane helix</keyword>
<evidence type="ECO:0000256" key="1">
    <source>
        <dbReference type="SAM" id="Phobius"/>
    </source>
</evidence>